<evidence type="ECO:0000313" key="1">
    <source>
        <dbReference type="EMBL" id="GGN85567.1"/>
    </source>
</evidence>
<reference evidence="2" key="1">
    <citation type="journal article" date="2019" name="Int. J. Syst. Evol. Microbiol.">
        <title>The Global Catalogue of Microorganisms (GCM) 10K type strain sequencing project: providing services to taxonomists for standard genome sequencing and annotation.</title>
        <authorList>
            <consortium name="The Broad Institute Genomics Platform"/>
            <consortium name="The Broad Institute Genome Sequencing Center for Infectious Disease"/>
            <person name="Wu L."/>
            <person name="Ma J."/>
        </authorList>
    </citation>
    <scope>NUCLEOTIDE SEQUENCE [LARGE SCALE GENOMIC DNA]</scope>
    <source>
        <strain evidence="2">CGMCC 4.7329</strain>
    </source>
</reference>
<evidence type="ECO:0000313" key="2">
    <source>
        <dbReference type="Proteomes" id="UP000658127"/>
    </source>
</evidence>
<protein>
    <recommendedName>
        <fullName evidence="3">CopG family transcriptional regulator</fullName>
    </recommendedName>
</protein>
<evidence type="ECO:0008006" key="3">
    <source>
        <dbReference type="Google" id="ProtNLM"/>
    </source>
</evidence>
<sequence length="89" mass="9177">MAPARPGATTNVSVSLPSDLLSAVRDRAGKRGLSAYVAEAVRHQLEMDGLAEIVADFESSREPLTDAEVEAAAEEMFGHGASHGAQGAA</sequence>
<dbReference type="EMBL" id="BMNE01000004">
    <property type="protein sequence ID" value="GGN85567.1"/>
    <property type="molecule type" value="Genomic_DNA"/>
</dbReference>
<name>A0ABQ2KLF8_9NOCA</name>
<gene>
    <name evidence="1" type="ORF">GCM10011610_40080</name>
</gene>
<keyword evidence="2" id="KW-1185">Reference proteome</keyword>
<dbReference type="Proteomes" id="UP000658127">
    <property type="component" value="Unassembled WGS sequence"/>
</dbReference>
<dbReference type="RefSeq" id="WP_189030410.1">
    <property type="nucleotide sequence ID" value="NZ_BMNE01000004.1"/>
</dbReference>
<organism evidence="1 2">
    <name type="scientific">Nocardia rhizosphaerihabitans</name>
    <dbReference type="NCBI Taxonomy" id="1691570"/>
    <lineage>
        <taxon>Bacteria</taxon>
        <taxon>Bacillati</taxon>
        <taxon>Actinomycetota</taxon>
        <taxon>Actinomycetes</taxon>
        <taxon>Mycobacteriales</taxon>
        <taxon>Nocardiaceae</taxon>
        <taxon>Nocardia</taxon>
    </lineage>
</organism>
<accession>A0ABQ2KLF8</accession>
<proteinExistence type="predicted"/>
<comment type="caution">
    <text evidence="1">The sequence shown here is derived from an EMBL/GenBank/DDBJ whole genome shotgun (WGS) entry which is preliminary data.</text>
</comment>